<dbReference type="Pfam" id="PF13409">
    <property type="entry name" value="GST_N_2"/>
    <property type="match status" value="1"/>
</dbReference>
<dbReference type="InterPro" id="IPR004045">
    <property type="entry name" value="Glutathione_S-Trfase_N"/>
</dbReference>
<keyword evidence="3" id="KW-0808">Transferase</keyword>
<dbReference type="CDD" id="cd03051">
    <property type="entry name" value="GST_N_GTT2_like"/>
    <property type="match status" value="1"/>
</dbReference>
<gene>
    <name evidence="3" type="ORF">ATN88_25120</name>
</gene>
<dbReference type="SUPFAM" id="SSF52833">
    <property type="entry name" value="Thioredoxin-like"/>
    <property type="match status" value="1"/>
</dbReference>
<dbReference type="SFLD" id="SFLDS00019">
    <property type="entry name" value="Glutathione_Transferase_(cytos"/>
    <property type="match status" value="1"/>
</dbReference>
<reference evidence="3 4" key="1">
    <citation type="submission" date="2015-11" db="EMBL/GenBank/DDBJ databases">
        <title>Genomic Taxonomy of the Vibrionaceae.</title>
        <authorList>
            <person name="Gomez-Gil B."/>
            <person name="Enciso-Ibarra J."/>
        </authorList>
    </citation>
    <scope>NUCLEOTIDE SEQUENCE [LARGE SCALE GENOMIC DNA]</scope>
    <source>
        <strain evidence="3 4">CAIM 912</strain>
    </source>
</reference>
<dbReference type="AlphaFoldDB" id="A0A135IBU7"/>
<dbReference type="Gene3D" id="1.20.1050.10">
    <property type="match status" value="1"/>
</dbReference>
<dbReference type="STRING" id="294935.ATN88_25120"/>
<dbReference type="Gene3D" id="3.40.30.10">
    <property type="entry name" value="Glutaredoxin"/>
    <property type="match status" value="1"/>
</dbReference>
<dbReference type="InterPro" id="IPR036249">
    <property type="entry name" value="Thioredoxin-like_sf"/>
</dbReference>
<dbReference type="EMBL" id="LNTY01000010">
    <property type="protein sequence ID" value="KXF82905.1"/>
    <property type="molecule type" value="Genomic_DNA"/>
</dbReference>
<protein>
    <submittedName>
        <fullName evidence="3">Glutathione S-transferase</fullName>
    </submittedName>
</protein>
<keyword evidence="4" id="KW-1185">Reference proteome</keyword>
<dbReference type="PROSITE" id="PS51354">
    <property type="entry name" value="GLUTAREDOXIN_2"/>
    <property type="match status" value="1"/>
</dbReference>
<dbReference type="RefSeq" id="WP_067411992.1">
    <property type="nucleotide sequence ID" value="NZ_LNTY01000010.1"/>
</dbReference>
<evidence type="ECO:0000313" key="4">
    <source>
        <dbReference type="Proteomes" id="UP000070529"/>
    </source>
</evidence>
<evidence type="ECO:0000259" key="2">
    <source>
        <dbReference type="PROSITE" id="PS50405"/>
    </source>
</evidence>
<accession>A0A135IBU7</accession>
<proteinExistence type="predicted"/>
<dbReference type="PANTHER" id="PTHR44051">
    <property type="entry name" value="GLUTATHIONE S-TRANSFERASE-RELATED"/>
    <property type="match status" value="1"/>
</dbReference>
<dbReference type="PROSITE" id="PS50404">
    <property type="entry name" value="GST_NTER"/>
    <property type="match status" value="1"/>
</dbReference>
<comment type="caution">
    <text evidence="3">The sequence shown here is derived from an EMBL/GenBank/DDBJ whole genome shotgun (WGS) entry which is preliminary data.</text>
</comment>
<name>A0A135IBU7_9GAMM</name>
<dbReference type="InterPro" id="IPR010987">
    <property type="entry name" value="Glutathione-S-Trfase_C-like"/>
</dbReference>
<evidence type="ECO:0000313" key="3">
    <source>
        <dbReference type="EMBL" id="KXF82905.1"/>
    </source>
</evidence>
<dbReference type="Proteomes" id="UP000070529">
    <property type="component" value="Unassembled WGS sequence"/>
</dbReference>
<evidence type="ECO:0000259" key="1">
    <source>
        <dbReference type="PROSITE" id="PS50404"/>
    </source>
</evidence>
<feature type="domain" description="GST C-terminal" evidence="2">
    <location>
        <begin position="94"/>
        <end position="213"/>
    </location>
</feature>
<dbReference type="PANTHER" id="PTHR44051:SF8">
    <property type="entry name" value="GLUTATHIONE S-TRANSFERASE GSTA"/>
    <property type="match status" value="1"/>
</dbReference>
<dbReference type="InterPro" id="IPR034345">
    <property type="entry name" value="Gtt2-like_N"/>
</dbReference>
<feature type="domain" description="GST N-terminal" evidence="1">
    <location>
        <begin position="5"/>
        <end position="89"/>
    </location>
</feature>
<dbReference type="Pfam" id="PF13410">
    <property type="entry name" value="GST_C_2"/>
    <property type="match status" value="1"/>
</dbReference>
<dbReference type="GO" id="GO:0016740">
    <property type="term" value="F:transferase activity"/>
    <property type="evidence" value="ECO:0007669"/>
    <property type="project" value="UniProtKB-KW"/>
</dbReference>
<dbReference type="PROSITE" id="PS50405">
    <property type="entry name" value="GST_CTER"/>
    <property type="match status" value="1"/>
</dbReference>
<dbReference type="SUPFAM" id="SSF47616">
    <property type="entry name" value="GST C-terminal domain-like"/>
    <property type="match status" value="1"/>
</dbReference>
<dbReference type="InterPro" id="IPR036282">
    <property type="entry name" value="Glutathione-S-Trfase_C_sf"/>
</dbReference>
<dbReference type="OrthoDB" id="9797500at2"/>
<dbReference type="InterPro" id="IPR040079">
    <property type="entry name" value="Glutathione_S-Trfase"/>
</dbReference>
<organism evidence="3 4">
    <name type="scientific">Enterovibrio coralii</name>
    <dbReference type="NCBI Taxonomy" id="294935"/>
    <lineage>
        <taxon>Bacteria</taxon>
        <taxon>Pseudomonadati</taxon>
        <taxon>Pseudomonadota</taxon>
        <taxon>Gammaproteobacteria</taxon>
        <taxon>Vibrionales</taxon>
        <taxon>Vibrionaceae</taxon>
        <taxon>Enterovibrio</taxon>
    </lineage>
</organism>
<sequence>MSTENQIVIFETTGFPNPARIRAALAEKNALQDVSFVEVDVMNLEHRTSAFYAMNPLGTVPVLKTPEGEFISESTAITEYIDAYFEGASLTGRSPLERGIVHMMQRRAESLVMDAVGTYFHHATDGLGPSIETYQCSEWGQHQKQRAVSGFEYFNRLLANRPFVAGEQFSMADITLFYGLAFADFAKLSIPPALAHLIAWRERMSTRPCFSQQ</sequence>
<dbReference type="SFLD" id="SFLDG00358">
    <property type="entry name" value="Main_(cytGST)"/>
    <property type="match status" value="1"/>
</dbReference>